<dbReference type="Gene3D" id="3.20.20.140">
    <property type="entry name" value="Metal-dependent hydrolases"/>
    <property type="match status" value="1"/>
</dbReference>
<protein>
    <submittedName>
        <fullName evidence="2">Putative metal-dependent phosphoesterase, PHP family</fullName>
    </submittedName>
</protein>
<dbReference type="InterPro" id="IPR052018">
    <property type="entry name" value="PHP_domain"/>
</dbReference>
<dbReference type="CDD" id="cd07432">
    <property type="entry name" value="PHP_HisPPase"/>
    <property type="match status" value="1"/>
</dbReference>
<keyword evidence="3" id="KW-1185">Reference proteome</keyword>
<dbReference type="InParanoid" id="L0HKM7"/>
<dbReference type="EMBL" id="CP003167">
    <property type="protein sequence ID" value="AGB03878.1"/>
    <property type="molecule type" value="Genomic_DNA"/>
</dbReference>
<feature type="domain" description="Polymerase/histidinol phosphatase N-terminal" evidence="1">
    <location>
        <begin position="4"/>
        <end position="68"/>
    </location>
</feature>
<accession>L0HKM7</accession>
<organism evidence="2 3">
    <name type="scientific">Methanoregula formicica (strain DSM 22288 / NBRC 105244 / SMSP)</name>
    <dbReference type="NCBI Taxonomy" id="593750"/>
    <lineage>
        <taxon>Archaea</taxon>
        <taxon>Methanobacteriati</taxon>
        <taxon>Methanobacteriota</taxon>
        <taxon>Stenosarchaea group</taxon>
        <taxon>Methanomicrobia</taxon>
        <taxon>Methanomicrobiales</taxon>
        <taxon>Methanoregulaceae</taxon>
        <taxon>Methanoregula</taxon>
    </lineage>
</organism>
<dbReference type="NCBIfam" id="NF038032">
    <property type="entry name" value="CehA_McbA_metalo"/>
    <property type="match status" value="1"/>
</dbReference>
<dbReference type="PANTHER" id="PTHR42924:SF3">
    <property type="entry name" value="POLYMERASE_HISTIDINOL PHOSPHATASE N-TERMINAL DOMAIN-CONTAINING PROTEIN"/>
    <property type="match status" value="1"/>
</dbReference>
<dbReference type="SUPFAM" id="SSF89550">
    <property type="entry name" value="PHP domain-like"/>
    <property type="match status" value="1"/>
</dbReference>
<dbReference type="HOGENOM" id="CLU_072983_3_0_2"/>
<dbReference type="STRING" id="593750.Metfor_2898"/>
<dbReference type="AlphaFoldDB" id="L0HKM7"/>
<gene>
    <name evidence="2" type="ordered locus">Metfor_2898</name>
</gene>
<dbReference type="SMART" id="SM00481">
    <property type="entry name" value="POLIIIAc"/>
    <property type="match status" value="1"/>
</dbReference>
<dbReference type="Proteomes" id="UP000010824">
    <property type="component" value="Chromosome"/>
</dbReference>
<dbReference type="KEGG" id="mfo:Metfor_2898"/>
<dbReference type="RefSeq" id="WP_015286840.1">
    <property type="nucleotide sequence ID" value="NC_019943.1"/>
</dbReference>
<dbReference type="GO" id="GO:0035312">
    <property type="term" value="F:5'-3' DNA exonuclease activity"/>
    <property type="evidence" value="ECO:0007669"/>
    <property type="project" value="TreeGrafter"/>
</dbReference>
<dbReference type="OrthoDB" id="50465at2157"/>
<reference evidence="2 3" key="2">
    <citation type="journal article" date="2014" name="Genome Announc.">
        <title>Complete Genome Sequence of Methanoregula formicica SMSPT, a Mesophilic Hydrogenotrophic Methanogen Isolated from a Methanogenic Upflow Anaerobic Sludge Blanket Reactor.</title>
        <authorList>
            <person name="Yamamoto K."/>
            <person name="Tamaki H."/>
            <person name="Cadillo-Quiroz H."/>
            <person name="Imachi H."/>
            <person name="Kyrpides N."/>
            <person name="Woyke T."/>
            <person name="Goodwin L."/>
            <person name="Zinder S.H."/>
            <person name="Kamagata Y."/>
            <person name="Liu W.T."/>
        </authorList>
    </citation>
    <scope>NUCLEOTIDE SEQUENCE [LARGE SCALE GENOMIC DNA]</scope>
    <source>
        <strain evidence="3">DSM 22288 / NBRC 105244 / SMSP</strain>
    </source>
</reference>
<dbReference type="Pfam" id="PF13263">
    <property type="entry name" value="PHP_C"/>
    <property type="match status" value="1"/>
</dbReference>
<name>L0HKM7_METFS</name>
<dbReference type="Pfam" id="PF02811">
    <property type="entry name" value="PHP"/>
    <property type="match status" value="1"/>
</dbReference>
<dbReference type="InterPro" id="IPR016195">
    <property type="entry name" value="Pol/histidinol_Pase-like"/>
</dbReference>
<dbReference type="GO" id="GO:0004534">
    <property type="term" value="F:5'-3' RNA exonuclease activity"/>
    <property type="evidence" value="ECO:0007669"/>
    <property type="project" value="TreeGrafter"/>
</dbReference>
<dbReference type="eggNOG" id="arCOG00302">
    <property type="taxonomic scope" value="Archaea"/>
</dbReference>
<dbReference type="GeneID" id="14308682"/>
<evidence type="ECO:0000313" key="3">
    <source>
        <dbReference type="Proteomes" id="UP000010824"/>
    </source>
</evidence>
<dbReference type="PANTHER" id="PTHR42924">
    <property type="entry name" value="EXONUCLEASE"/>
    <property type="match status" value="1"/>
</dbReference>
<sequence>MLACDLHVHTSYSRDGESSVEEILRQAAAEGLDAIAITDHDSVEGAKKALTIPSPVLVIPGIEVSTKQGHLLVLGVTEVIPAGLDVVTTVRIAREMNALAILPHPYHVWRHGVARRKKVGMNVVDAVEVFNSRYIVGSANKKAARIAKRLGKPCVGGSDAHNAKFVGFGRTYVDAEKNVPAILDAIRAGRVSYGGRKTPLRTYTRQSINNTWRKIKRITRHIQLR</sequence>
<evidence type="ECO:0000259" key="1">
    <source>
        <dbReference type="SMART" id="SM00481"/>
    </source>
</evidence>
<dbReference type="InterPro" id="IPR003141">
    <property type="entry name" value="Pol/His_phosphatase_N"/>
</dbReference>
<proteinExistence type="predicted"/>
<reference evidence="3" key="1">
    <citation type="submission" date="2011-12" db="EMBL/GenBank/DDBJ databases">
        <title>Complete sequence of Methanoregula formicicum SMSP.</title>
        <authorList>
            <person name="Lucas S."/>
            <person name="Han J."/>
            <person name="Lapidus A."/>
            <person name="Cheng J.-F."/>
            <person name="Goodwin L."/>
            <person name="Pitluck S."/>
            <person name="Peters L."/>
            <person name="Ovchinnikova G."/>
            <person name="Teshima H."/>
            <person name="Detter J.C."/>
            <person name="Han C."/>
            <person name="Tapia R."/>
            <person name="Land M."/>
            <person name="Hauser L."/>
            <person name="Kyrpides N."/>
            <person name="Ivanova N."/>
            <person name="Pagani I."/>
            <person name="Imachi H."/>
            <person name="Tamaki H."/>
            <person name="Sekiguchi Y."/>
            <person name="Kamagata Y."/>
            <person name="Cadillo-Quiroz H."/>
            <person name="Zinder S."/>
            <person name="Liu W.-T."/>
            <person name="Woyke T."/>
        </authorList>
    </citation>
    <scope>NUCLEOTIDE SEQUENCE [LARGE SCALE GENOMIC DNA]</scope>
    <source>
        <strain evidence="3">DSM 22288 / NBRC 105244 / SMSP</strain>
    </source>
</reference>
<dbReference type="InterPro" id="IPR004013">
    <property type="entry name" value="PHP_dom"/>
</dbReference>
<evidence type="ECO:0000313" key="2">
    <source>
        <dbReference type="EMBL" id="AGB03878.1"/>
    </source>
</evidence>